<dbReference type="SMART" id="SM00554">
    <property type="entry name" value="FAS1"/>
    <property type="match status" value="1"/>
</dbReference>
<feature type="domain" description="FAS1" evidence="2">
    <location>
        <begin position="33"/>
        <end position="165"/>
    </location>
</feature>
<reference evidence="3 4" key="1">
    <citation type="submission" date="2020-03" db="EMBL/GenBank/DDBJ databases">
        <title>Cyclobacterium plantarum sp. nov., a marine bacterium isolated from a coastal-marine wetland.</title>
        <authorList>
            <person name="Sanchez-Porro C."/>
            <person name="Ventosa A."/>
            <person name="Amoozegar M."/>
        </authorList>
    </citation>
    <scope>NUCLEOTIDE SEQUENCE [LARGE SCALE GENOMIC DNA]</scope>
    <source>
        <strain evidence="3 4">GBPx2</strain>
    </source>
</reference>
<protein>
    <submittedName>
        <fullName evidence="3">Fasciclin domain-containing protein</fullName>
    </submittedName>
</protein>
<sequence>MKKLMSVFVMALLLSATVFANDDEKKPVKKAADKDIVELAAGTDFLSTLVAAVKAGGLVDVLKGDGPFTVFAPTNDAFAKLPAGTLENLLKPENKDQLVKILTYHVVSGSIKASDLENGMEVETVQGQKIKVMLSGGKAMINEATVTAADIEATNGMVHVIDSVILPEM</sequence>
<feature type="chain" id="PRO_5046284754" evidence="1">
    <location>
        <begin position="21"/>
        <end position="169"/>
    </location>
</feature>
<dbReference type="Pfam" id="PF02469">
    <property type="entry name" value="Fasciclin"/>
    <property type="match status" value="1"/>
</dbReference>
<dbReference type="InterPro" id="IPR050904">
    <property type="entry name" value="Adhesion/Biosynth-related"/>
</dbReference>
<organism evidence="3 4">
    <name type="scientific">Cyclobacterium plantarum</name>
    <dbReference type="NCBI Taxonomy" id="2716263"/>
    <lineage>
        <taxon>Bacteria</taxon>
        <taxon>Pseudomonadati</taxon>
        <taxon>Bacteroidota</taxon>
        <taxon>Cytophagia</taxon>
        <taxon>Cytophagales</taxon>
        <taxon>Cyclobacteriaceae</taxon>
        <taxon>Cyclobacterium</taxon>
    </lineage>
</organism>
<dbReference type="PANTHER" id="PTHR10900">
    <property type="entry name" value="PERIOSTIN-RELATED"/>
    <property type="match status" value="1"/>
</dbReference>
<evidence type="ECO:0000313" key="4">
    <source>
        <dbReference type="Proteomes" id="UP000649799"/>
    </source>
</evidence>
<name>A0ABX0HDN3_9BACT</name>
<dbReference type="EMBL" id="JAANYN010000017">
    <property type="protein sequence ID" value="NHE59802.1"/>
    <property type="molecule type" value="Genomic_DNA"/>
</dbReference>
<feature type="signal peptide" evidence="1">
    <location>
        <begin position="1"/>
        <end position="20"/>
    </location>
</feature>
<proteinExistence type="predicted"/>
<evidence type="ECO:0000259" key="2">
    <source>
        <dbReference type="PROSITE" id="PS50213"/>
    </source>
</evidence>
<gene>
    <name evidence="3" type="ORF">G9Q97_23605</name>
</gene>
<evidence type="ECO:0000256" key="1">
    <source>
        <dbReference type="SAM" id="SignalP"/>
    </source>
</evidence>
<comment type="caution">
    <text evidence="3">The sequence shown here is derived from an EMBL/GenBank/DDBJ whole genome shotgun (WGS) entry which is preliminary data.</text>
</comment>
<dbReference type="InterPro" id="IPR036378">
    <property type="entry name" value="FAS1_dom_sf"/>
</dbReference>
<dbReference type="SUPFAM" id="SSF82153">
    <property type="entry name" value="FAS1 domain"/>
    <property type="match status" value="1"/>
</dbReference>
<dbReference type="InterPro" id="IPR000782">
    <property type="entry name" value="FAS1_domain"/>
</dbReference>
<accession>A0ABX0HDN3</accession>
<dbReference type="PROSITE" id="PS50213">
    <property type="entry name" value="FAS1"/>
    <property type="match status" value="1"/>
</dbReference>
<dbReference type="Proteomes" id="UP000649799">
    <property type="component" value="Unassembled WGS sequence"/>
</dbReference>
<evidence type="ECO:0000313" key="3">
    <source>
        <dbReference type="EMBL" id="NHE59802.1"/>
    </source>
</evidence>
<dbReference type="PANTHER" id="PTHR10900:SF77">
    <property type="entry name" value="FI19380P1"/>
    <property type="match status" value="1"/>
</dbReference>
<keyword evidence="1" id="KW-0732">Signal</keyword>
<keyword evidence="4" id="KW-1185">Reference proteome</keyword>
<dbReference type="RefSeq" id="WP_166151556.1">
    <property type="nucleotide sequence ID" value="NZ_JAANYN010000017.1"/>
</dbReference>
<dbReference type="Gene3D" id="2.30.180.10">
    <property type="entry name" value="FAS1 domain"/>
    <property type="match status" value="1"/>
</dbReference>